<dbReference type="SUPFAM" id="SSF53244">
    <property type="entry name" value="MurD-like peptide ligases, peptide-binding domain"/>
    <property type="match status" value="1"/>
</dbReference>
<name>A0ABW0TG50_9BACL</name>
<dbReference type="GO" id="GO:0016874">
    <property type="term" value="F:ligase activity"/>
    <property type="evidence" value="ECO:0007669"/>
    <property type="project" value="UniProtKB-KW"/>
</dbReference>
<feature type="domain" description="Mur ligase central" evidence="5">
    <location>
        <begin position="111"/>
        <end position="298"/>
    </location>
</feature>
<dbReference type="Pfam" id="PF08245">
    <property type="entry name" value="Mur_ligase_M"/>
    <property type="match status" value="1"/>
</dbReference>
<dbReference type="InterPro" id="IPR013221">
    <property type="entry name" value="Mur_ligase_cen"/>
</dbReference>
<reference evidence="7" key="1">
    <citation type="journal article" date="2019" name="Int. J. Syst. Evol. Microbiol.">
        <title>The Global Catalogue of Microorganisms (GCM) 10K type strain sequencing project: providing services to taxonomists for standard genome sequencing and annotation.</title>
        <authorList>
            <consortium name="The Broad Institute Genomics Platform"/>
            <consortium name="The Broad Institute Genome Sequencing Center for Infectious Disease"/>
            <person name="Wu L."/>
            <person name="Ma J."/>
        </authorList>
    </citation>
    <scope>NUCLEOTIDE SEQUENCE [LARGE SCALE GENOMIC DNA]</scope>
    <source>
        <strain evidence="7">CGMCC 4.1434</strain>
    </source>
</reference>
<dbReference type="Pfam" id="PF02875">
    <property type="entry name" value="Mur_ligase_C"/>
    <property type="match status" value="1"/>
</dbReference>
<evidence type="ECO:0000256" key="2">
    <source>
        <dbReference type="ARBA" id="ARBA00022741"/>
    </source>
</evidence>
<evidence type="ECO:0000313" key="7">
    <source>
        <dbReference type="Proteomes" id="UP001596109"/>
    </source>
</evidence>
<dbReference type="InterPro" id="IPR051046">
    <property type="entry name" value="MurCDEF_CellWall_CoF430Synth"/>
</dbReference>
<dbReference type="SUPFAM" id="SSF53623">
    <property type="entry name" value="MurD-like peptide ligases, catalytic domain"/>
    <property type="match status" value="1"/>
</dbReference>
<keyword evidence="3" id="KW-0067">ATP-binding</keyword>
<dbReference type="Proteomes" id="UP001596109">
    <property type="component" value="Unassembled WGS sequence"/>
</dbReference>
<dbReference type="EMBL" id="JBHSNO010000001">
    <property type="protein sequence ID" value="MFC5587420.1"/>
    <property type="molecule type" value="Genomic_DNA"/>
</dbReference>
<keyword evidence="1 6" id="KW-0436">Ligase</keyword>
<dbReference type="InterPro" id="IPR036565">
    <property type="entry name" value="Mur-like_cat_sf"/>
</dbReference>
<evidence type="ECO:0000256" key="3">
    <source>
        <dbReference type="ARBA" id="ARBA00022840"/>
    </source>
</evidence>
<comment type="caution">
    <text evidence="6">The sequence shown here is derived from an EMBL/GenBank/DDBJ whole genome shotgun (WGS) entry which is preliminary data.</text>
</comment>
<protein>
    <submittedName>
        <fullName evidence="6">Mur ligase family protein</fullName>
    </submittedName>
</protein>
<feature type="domain" description="Mur ligase C-terminal" evidence="4">
    <location>
        <begin position="328"/>
        <end position="444"/>
    </location>
</feature>
<dbReference type="RefSeq" id="WP_381429416.1">
    <property type="nucleotide sequence ID" value="NZ_JBHSNO010000001.1"/>
</dbReference>
<keyword evidence="7" id="KW-1185">Reference proteome</keyword>
<organism evidence="6 7">
    <name type="scientific">Sporosarcina soli</name>
    <dbReference type="NCBI Taxonomy" id="334736"/>
    <lineage>
        <taxon>Bacteria</taxon>
        <taxon>Bacillati</taxon>
        <taxon>Bacillota</taxon>
        <taxon>Bacilli</taxon>
        <taxon>Bacillales</taxon>
        <taxon>Caryophanaceae</taxon>
        <taxon>Sporosarcina</taxon>
    </lineage>
</organism>
<evidence type="ECO:0000256" key="1">
    <source>
        <dbReference type="ARBA" id="ARBA00022598"/>
    </source>
</evidence>
<dbReference type="PANTHER" id="PTHR43024:SF1">
    <property type="entry name" value="UDP-N-ACETYLMURAMOYL-TRIPEPTIDE--D-ALANYL-D-ALANINE LIGASE"/>
    <property type="match status" value="1"/>
</dbReference>
<dbReference type="InterPro" id="IPR004101">
    <property type="entry name" value="Mur_ligase_C"/>
</dbReference>
<sequence>MKPLQVKDVRKLLEGDLISGSEQWHVKDAIYYKRHDLTKRHTLLFVNRSDAVNWHEINQKGPSLVISDMPVSELKNALPNTTVIKVASLVQSYWKFINYYRSLFTIPVVTITGTCGKTTTKDMIKHILSKDRTVQASVSSQNEPRKSFPYLMGIDEKTDAAVFEHGLGNSGNIAHQCMIYQPTIGIITNIGVHHLDGCKNLEGYIRAKAEIVDGLKEDGTLILNADDENTRKVPIQSFKGKIIYFGVGMRSDFRASNIRFVNQGMAFHLHYNKRIYRAYIPGYGEHQVYNALAALAAVNEMGMDIKEALARLATYENMTRHLEFSDGFGGSTIIDDTWTNNPTSIEAALKVLDTIGKGKNVILVLGDINRLGNFEKKYHREIGSLVAKRNIHTLITIGSKAEEIARQAIQDGSKATIHMVQEVKGLKEMLEPVLDSDAILLIKGPMSSRSMIEFASSLKVNK</sequence>
<gene>
    <name evidence="6" type="ORF">ACFPRA_00670</name>
</gene>
<dbReference type="PANTHER" id="PTHR43024">
    <property type="entry name" value="UDP-N-ACETYLMURAMOYL-TRIPEPTIDE--D-ALANYL-D-ALANINE LIGASE"/>
    <property type="match status" value="1"/>
</dbReference>
<evidence type="ECO:0000313" key="6">
    <source>
        <dbReference type="EMBL" id="MFC5587420.1"/>
    </source>
</evidence>
<proteinExistence type="predicted"/>
<keyword evidence="2" id="KW-0547">Nucleotide-binding</keyword>
<evidence type="ECO:0000259" key="4">
    <source>
        <dbReference type="Pfam" id="PF02875"/>
    </source>
</evidence>
<dbReference type="InterPro" id="IPR036615">
    <property type="entry name" value="Mur_ligase_C_dom_sf"/>
</dbReference>
<dbReference type="Gene3D" id="3.90.190.20">
    <property type="entry name" value="Mur ligase, C-terminal domain"/>
    <property type="match status" value="1"/>
</dbReference>
<dbReference type="Gene3D" id="3.40.1190.10">
    <property type="entry name" value="Mur-like, catalytic domain"/>
    <property type="match status" value="1"/>
</dbReference>
<accession>A0ABW0TG50</accession>
<evidence type="ECO:0000259" key="5">
    <source>
        <dbReference type="Pfam" id="PF08245"/>
    </source>
</evidence>